<evidence type="ECO:0000313" key="3">
    <source>
        <dbReference type="Proteomes" id="UP000186583"/>
    </source>
</evidence>
<keyword evidence="1" id="KW-0732">Signal</keyword>
<name>A0A1Q8RMK2_9PEZI</name>
<keyword evidence="3" id="KW-1185">Reference proteome</keyword>
<dbReference type="AlphaFoldDB" id="A0A1Q8RMK2"/>
<reference evidence="2 3" key="1">
    <citation type="submission" date="2016-11" db="EMBL/GenBank/DDBJ databases">
        <title>Draft Genome Assembly of Colletotrichum chlorophyti a pathogen of herbaceous plants.</title>
        <authorList>
            <person name="Gan P."/>
            <person name="Narusaka M."/>
            <person name="Tsushima A."/>
            <person name="Narusaka Y."/>
            <person name="Takano Y."/>
            <person name="Shirasu K."/>
        </authorList>
    </citation>
    <scope>NUCLEOTIDE SEQUENCE [LARGE SCALE GENOMIC DNA]</scope>
    <source>
        <strain evidence="2 3">NTL11</strain>
    </source>
</reference>
<evidence type="ECO:0000313" key="2">
    <source>
        <dbReference type="EMBL" id="OLN85548.1"/>
    </source>
</evidence>
<comment type="caution">
    <text evidence="2">The sequence shown here is derived from an EMBL/GenBank/DDBJ whole genome shotgun (WGS) entry which is preliminary data.</text>
</comment>
<evidence type="ECO:0000256" key="1">
    <source>
        <dbReference type="SAM" id="SignalP"/>
    </source>
</evidence>
<gene>
    <name evidence="2" type="ORF">CCHL11_05808</name>
</gene>
<sequence>MHAFTTIAAALLLAGVQAAPVVETRQVIYGCYFSGDGIVDRYISVGHDEDVPGQSGKVYHLDCGTTSSPRVGEIFAKCTVDDKEPFGITANASDKNGINCPIA</sequence>
<proteinExistence type="predicted"/>
<accession>A0A1Q8RMK2</accession>
<dbReference type="OrthoDB" id="4845294at2759"/>
<organism evidence="2 3">
    <name type="scientific">Colletotrichum chlorophyti</name>
    <dbReference type="NCBI Taxonomy" id="708187"/>
    <lineage>
        <taxon>Eukaryota</taxon>
        <taxon>Fungi</taxon>
        <taxon>Dikarya</taxon>
        <taxon>Ascomycota</taxon>
        <taxon>Pezizomycotina</taxon>
        <taxon>Sordariomycetes</taxon>
        <taxon>Hypocreomycetidae</taxon>
        <taxon>Glomerellales</taxon>
        <taxon>Glomerellaceae</taxon>
        <taxon>Colletotrichum</taxon>
    </lineage>
</organism>
<protein>
    <submittedName>
        <fullName evidence="2">Uncharacterized protein</fullName>
    </submittedName>
</protein>
<feature type="signal peptide" evidence="1">
    <location>
        <begin position="1"/>
        <end position="18"/>
    </location>
</feature>
<feature type="chain" id="PRO_5010372319" evidence="1">
    <location>
        <begin position="19"/>
        <end position="103"/>
    </location>
</feature>
<dbReference type="EMBL" id="MPGH01000162">
    <property type="protein sequence ID" value="OLN85548.1"/>
    <property type="molecule type" value="Genomic_DNA"/>
</dbReference>
<dbReference type="Proteomes" id="UP000186583">
    <property type="component" value="Unassembled WGS sequence"/>
</dbReference>